<sequence length="152" mass="16765">MSTQRSSQPRTIQTPSLARDSHGNDAERDRRSISEESDLSHYLHYEDNDGFFPPAWLGKAPPTQHGDGSELNGKLPRKGIMSVESDSLLGLEITRIQVATGKAGTEARMTADAISRGDYRGVCWNKDYLVCHSSQSGISIMYGLDRARPMVP</sequence>
<evidence type="ECO:0000256" key="1">
    <source>
        <dbReference type="SAM" id="MobiDB-lite"/>
    </source>
</evidence>
<feature type="region of interest" description="Disordered" evidence="1">
    <location>
        <begin position="54"/>
        <end position="77"/>
    </location>
</feature>
<accession>A0A1M3TK82</accession>
<dbReference type="VEuPathDB" id="FungiDB:ASPFODRAFT_133141"/>
<gene>
    <name evidence="2" type="ORF">ASPFODRAFT_133141</name>
</gene>
<proteinExistence type="predicted"/>
<feature type="compositionally biased region" description="Basic and acidic residues" evidence="1">
    <location>
        <begin position="19"/>
        <end position="38"/>
    </location>
</feature>
<dbReference type="AlphaFoldDB" id="A0A1M3TK82"/>
<name>A0A1M3TK82_ASPLC</name>
<reference evidence="3" key="1">
    <citation type="journal article" date="2017" name="Genome Biol.">
        <title>Comparative genomics reveals high biological diversity and specific adaptations in the industrially and medically important fungal genus Aspergillus.</title>
        <authorList>
            <person name="de Vries R.P."/>
            <person name="Riley R."/>
            <person name="Wiebenga A."/>
            <person name="Aguilar-Osorio G."/>
            <person name="Amillis S."/>
            <person name="Uchima C.A."/>
            <person name="Anderluh G."/>
            <person name="Asadollahi M."/>
            <person name="Askin M."/>
            <person name="Barry K."/>
            <person name="Battaglia E."/>
            <person name="Bayram O."/>
            <person name="Benocci T."/>
            <person name="Braus-Stromeyer S.A."/>
            <person name="Caldana C."/>
            <person name="Canovas D."/>
            <person name="Cerqueira G.C."/>
            <person name="Chen F."/>
            <person name="Chen W."/>
            <person name="Choi C."/>
            <person name="Clum A."/>
            <person name="Dos Santos R.A."/>
            <person name="Damasio A.R."/>
            <person name="Diallinas G."/>
            <person name="Emri T."/>
            <person name="Fekete E."/>
            <person name="Flipphi M."/>
            <person name="Freyberg S."/>
            <person name="Gallo A."/>
            <person name="Gournas C."/>
            <person name="Habgood R."/>
            <person name="Hainaut M."/>
            <person name="Harispe M.L."/>
            <person name="Henrissat B."/>
            <person name="Hilden K.S."/>
            <person name="Hope R."/>
            <person name="Hossain A."/>
            <person name="Karabika E."/>
            <person name="Karaffa L."/>
            <person name="Karanyi Z."/>
            <person name="Krasevec N."/>
            <person name="Kuo A."/>
            <person name="Kusch H."/>
            <person name="LaButti K."/>
            <person name="Lagendijk E.L."/>
            <person name="Lapidus A."/>
            <person name="Levasseur A."/>
            <person name="Lindquist E."/>
            <person name="Lipzen A."/>
            <person name="Logrieco A.F."/>
            <person name="MacCabe A."/>
            <person name="Maekelae M.R."/>
            <person name="Malavazi I."/>
            <person name="Melin P."/>
            <person name="Meyer V."/>
            <person name="Mielnichuk N."/>
            <person name="Miskei M."/>
            <person name="Molnar A.P."/>
            <person name="Mule G."/>
            <person name="Ngan C.Y."/>
            <person name="Orejas M."/>
            <person name="Orosz E."/>
            <person name="Ouedraogo J.P."/>
            <person name="Overkamp K.M."/>
            <person name="Park H.-S."/>
            <person name="Perrone G."/>
            <person name="Piumi F."/>
            <person name="Punt P.J."/>
            <person name="Ram A.F."/>
            <person name="Ramon A."/>
            <person name="Rauscher S."/>
            <person name="Record E."/>
            <person name="Riano-Pachon D.M."/>
            <person name="Robert V."/>
            <person name="Roehrig J."/>
            <person name="Ruller R."/>
            <person name="Salamov A."/>
            <person name="Salih N.S."/>
            <person name="Samson R.A."/>
            <person name="Sandor E."/>
            <person name="Sanguinetti M."/>
            <person name="Schuetze T."/>
            <person name="Sepcic K."/>
            <person name="Shelest E."/>
            <person name="Sherlock G."/>
            <person name="Sophianopoulou V."/>
            <person name="Squina F.M."/>
            <person name="Sun H."/>
            <person name="Susca A."/>
            <person name="Todd R.B."/>
            <person name="Tsang A."/>
            <person name="Unkles S.E."/>
            <person name="van de Wiele N."/>
            <person name="van Rossen-Uffink D."/>
            <person name="Oliveira J.V."/>
            <person name="Vesth T.C."/>
            <person name="Visser J."/>
            <person name="Yu J.-H."/>
            <person name="Zhou M."/>
            <person name="Andersen M.R."/>
            <person name="Archer D.B."/>
            <person name="Baker S.E."/>
            <person name="Benoit I."/>
            <person name="Brakhage A.A."/>
            <person name="Braus G.H."/>
            <person name="Fischer R."/>
            <person name="Frisvad J.C."/>
            <person name="Goldman G.H."/>
            <person name="Houbraken J."/>
            <person name="Oakley B."/>
            <person name="Pocsi I."/>
            <person name="Scazzocchio C."/>
            <person name="Seiboth B."/>
            <person name="vanKuyk P.A."/>
            <person name="Wortman J."/>
            <person name="Dyer P.S."/>
            <person name="Grigoriev I.V."/>
        </authorList>
    </citation>
    <scope>NUCLEOTIDE SEQUENCE [LARGE SCALE GENOMIC DNA]</scope>
    <source>
        <strain evidence="3">CBS 106.47</strain>
    </source>
</reference>
<evidence type="ECO:0000313" key="3">
    <source>
        <dbReference type="Proteomes" id="UP000184063"/>
    </source>
</evidence>
<feature type="region of interest" description="Disordered" evidence="1">
    <location>
        <begin position="1"/>
        <end position="38"/>
    </location>
</feature>
<evidence type="ECO:0000313" key="2">
    <source>
        <dbReference type="EMBL" id="OJZ87084.1"/>
    </source>
</evidence>
<dbReference type="EMBL" id="KV878240">
    <property type="protein sequence ID" value="OJZ87084.1"/>
    <property type="molecule type" value="Genomic_DNA"/>
</dbReference>
<dbReference type="OrthoDB" id="4475146at2759"/>
<organism evidence="2 3">
    <name type="scientific">Aspergillus luchuensis (strain CBS 106.47)</name>
    <dbReference type="NCBI Taxonomy" id="1137211"/>
    <lineage>
        <taxon>Eukaryota</taxon>
        <taxon>Fungi</taxon>
        <taxon>Dikarya</taxon>
        <taxon>Ascomycota</taxon>
        <taxon>Pezizomycotina</taxon>
        <taxon>Eurotiomycetes</taxon>
        <taxon>Eurotiomycetidae</taxon>
        <taxon>Eurotiales</taxon>
        <taxon>Aspergillaceae</taxon>
        <taxon>Aspergillus</taxon>
        <taxon>Aspergillus subgen. Circumdati</taxon>
    </lineage>
</organism>
<dbReference type="Proteomes" id="UP000184063">
    <property type="component" value="Unassembled WGS sequence"/>
</dbReference>
<feature type="compositionally biased region" description="Polar residues" evidence="1">
    <location>
        <begin position="1"/>
        <end position="16"/>
    </location>
</feature>
<protein>
    <submittedName>
        <fullName evidence="2">Uncharacterized protein</fullName>
    </submittedName>
</protein>